<gene>
    <name evidence="3" type="ORF">TIFTF001_011520</name>
</gene>
<evidence type="ECO:0000259" key="2">
    <source>
        <dbReference type="Pfam" id="PF13966"/>
    </source>
</evidence>
<accession>A0AA88D0T0</accession>
<name>A0AA88D0T0_FICCA</name>
<organism evidence="3 4">
    <name type="scientific">Ficus carica</name>
    <name type="common">Common fig</name>
    <dbReference type="NCBI Taxonomy" id="3494"/>
    <lineage>
        <taxon>Eukaryota</taxon>
        <taxon>Viridiplantae</taxon>
        <taxon>Streptophyta</taxon>
        <taxon>Embryophyta</taxon>
        <taxon>Tracheophyta</taxon>
        <taxon>Spermatophyta</taxon>
        <taxon>Magnoliopsida</taxon>
        <taxon>eudicotyledons</taxon>
        <taxon>Gunneridae</taxon>
        <taxon>Pentapetalae</taxon>
        <taxon>rosids</taxon>
        <taxon>fabids</taxon>
        <taxon>Rosales</taxon>
        <taxon>Moraceae</taxon>
        <taxon>Ficeae</taxon>
        <taxon>Ficus</taxon>
    </lineage>
</organism>
<dbReference type="PANTHER" id="PTHR47074">
    <property type="entry name" value="BNAC02G40300D PROTEIN"/>
    <property type="match status" value="1"/>
</dbReference>
<comment type="caution">
    <text evidence="3">The sequence shown here is derived from an EMBL/GenBank/DDBJ whole genome shotgun (WGS) entry which is preliminary data.</text>
</comment>
<dbReference type="AlphaFoldDB" id="A0AA88D0T0"/>
<dbReference type="PANTHER" id="PTHR47074:SF11">
    <property type="entry name" value="REVERSE TRANSCRIPTASE-LIKE PROTEIN"/>
    <property type="match status" value="1"/>
</dbReference>
<keyword evidence="4" id="KW-1185">Reference proteome</keyword>
<dbReference type="Pfam" id="PF13966">
    <property type="entry name" value="zf-RVT"/>
    <property type="match status" value="1"/>
</dbReference>
<dbReference type="Pfam" id="PF13456">
    <property type="entry name" value="RVT_3"/>
    <property type="match status" value="1"/>
</dbReference>
<evidence type="ECO:0008006" key="5">
    <source>
        <dbReference type="Google" id="ProtNLM"/>
    </source>
</evidence>
<dbReference type="GO" id="GO:0004523">
    <property type="term" value="F:RNA-DNA hybrid ribonuclease activity"/>
    <property type="evidence" value="ECO:0007669"/>
    <property type="project" value="InterPro"/>
</dbReference>
<evidence type="ECO:0000313" key="3">
    <source>
        <dbReference type="EMBL" id="GMN42308.1"/>
    </source>
</evidence>
<dbReference type="InterPro" id="IPR052929">
    <property type="entry name" value="RNase_H-like_EbsB-rel"/>
</dbReference>
<dbReference type="EMBL" id="BTGU01000014">
    <property type="protein sequence ID" value="GMN42308.1"/>
    <property type="molecule type" value="Genomic_DNA"/>
</dbReference>
<dbReference type="CDD" id="cd06222">
    <property type="entry name" value="RNase_H_like"/>
    <property type="match status" value="1"/>
</dbReference>
<proteinExistence type="predicted"/>
<dbReference type="GO" id="GO:0003676">
    <property type="term" value="F:nucleic acid binding"/>
    <property type="evidence" value="ECO:0007669"/>
    <property type="project" value="InterPro"/>
</dbReference>
<feature type="domain" description="Reverse transcriptase zinc-binding" evidence="2">
    <location>
        <begin position="49"/>
        <end position="113"/>
    </location>
</feature>
<dbReference type="InterPro" id="IPR026960">
    <property type="entry name" value="RVT-Znf"/>
</dbReference>
<protein>
    <recommendedName>
        <fullName evidence="5">Reverse transcriptase zinc-binding domain-containing protein</fullName>
    </recommendedName>
</protein>
<dbReference type="Proteomes" id="UP001187192">
    <property type="component" value="Unassembled WGS sequence"/>
</dbReference>
<evidence type="ECO:0000313" key="4">
    <source>
        <dbReference type="Proteomes" id="UP001187192"/>
    </source>
</evidence>
<sequence length="285" mass="32622">MSPFGWAKEKLESILLPMDQELVWSIPLSSRRRPDRRRSVSTSWGVSDSSWWRKLWRSQVPNKVKIHVWRAYHDALPAMLPLSKRGIDADKLCPLCRDDMEDTSHAFWYCVDAQERRNKWTFENQMLTSIETVAWAGRFLGDFLVCNGLDKPPEKKTLALKVLWHTPSHDQIKINVDAAVDSSLERIFGKFSPQIGECLAVREGVRLAKFLGLDNWVVESDTLNTVSAIQNPVAEAPEANLVEDIRDSLLAARSGMVCYIFRDGNRVAHLLENYAISRSVYCFWG</sequence>
<dbReference type="InterPro" id="IPR044730">
    <property type="entry name" value="RNase_H-like_dom_plant"/>
</dbReference>
<evidence type="ECO:0000259" key="1">
    <source>
        <dbReference type="Pfam" id="PF13456"/>
    </source>
</evidence>
<reference evidence="3" key="1">
    <citation type="submission" date="2023-07" db="EMBL/GenBank/DDBJ databases">
        <title>draft genome sequence of fig (Ficus carica).</title>
        <authorList>
            <person name="Takahashi T."/>
            <person name="Nishimura K."/>
        </authorList>
    </citation>
    <scope>NUCLEOTIDE SEQUENCE</scope>
</reference>
<dbReference type="InterPro" id="IPR002156">
    <property type="entry name" value="RNaseH_domain"/>
</dbReference>
<feature type="domain" description="RNase H type-1" evidence="1">
    <location>
        <begin position="186"/>
        <end position="273"/>
    </location>
</feature>